<dbReference type="InterPro" id="IPR005249">
    <property type="entry name" value="YqeK"/>
</dbReference>
<keyword evidence="2" id="KW-0479">Metal-binding</keyword>
<evidence type="ECO:0000256" key="5">
    <source>
        <dbReference type="ARBA" id="ARBA00023004"/>
    </source>
</evidence>
<evidence type="ECO:0000256" key="6">
    <source>
        <dbReference type="ARBA" id="ARBA00049417"/>
    </source>
</evidence>
<dbReference type="PANTHER" id="PTHR35795:SF1">
    <property type="entry name" value="BIS(5'-NUCLEOSYL)-TETRAPHOSPHATASE, SYMMETRICAL"/>
    <property type="match status" value="1"/>
</dbReference>
<dbReference type="InterPro" id="IPR003607">
    <property type="entry name" value="HD/PDEase_dom"/>
</dbReference>
<dbReference type="CDD" id="cd00077">
    <property type="entry name" value="HDc"/>
    <property type="match status" value="1"/>
</dbReference>
<keyword evidence="3" id="KW-0547">Nucleotide-binding</keyword>
<evidence type="ECO:0000256" key="3">
    <source>
        <dbReference type="ARBA" id="ARBA00022741"/>
    </source>
</evidence>
<dbReference type="SUPFAM" id="SSF109604">
    <property type="entry name" value="HD-domain/PDEase-like"/>
    <property type="match status" value="1"/>
</dbReference>
<keyword evidence="9" id="KW-1185">Reference proteome</keyword>
<dbReference type="Pfam" id="PF01966">
    <property type="entry name" value="HD"/>
    <property type="match status" value="1"/>
</dbReference>
<dbReference type="EC" id="3.6.1.41" evidence="1"/>
<reference evidence="8" key="1">
    <citation type="submission" date="2023-06" db="EMBL/GenBank/DDBJ databases">
        <title>A Treasure from Seagulls: Isolation and Description of Aciduricobacillus qingdaonensis gen. nov., sp. nov., a Rare Obligately Uric Acid-utilizing Member in the Family Bacillaceae.</title>
        <authorList>
            <person name="Liu W."/>
            <person name="Wang B."/>
        </authorList>
    </citation>
    <scope>NUCLEOTIDE SEQUENCE</scope>
    <source>
        <strain evidence="8">44XB</strain>
    </source>
</reference>
<evidence type="ECO:0000256" key="4">
    <source>
        <dbReference type="ARBA" id="ARBA00022801"/>
    </source>
</evidence>
<evidence type="ECO:0000313" key="9">
    <source>
        <dbReference type="Proteomes" id="UP001180087"/>
    </source>
</evidence>
<evidence type="ECO:0000259" key="7">
    <source>
        <dbReference type="PROSITE" id="PS51831"/>
    </source>
</evidence>
<protein>
    <recommendedName>
        <fullName evidence="1">bis(5'-nucleosyl)-tetraphosphatase (symmetrical)</fullName>
        <ecNumber evidence="1">3.6.1.41</ecNumber>
    </recommendedName>
</protein>
<keyword evidence="5" id="KW-0408">Iron</keyword>
<comment type="catalytic activity">
    <reaction evidence="6">
        <text>P(1),P(4)-bis(5'-adenosyl) tetraphosphate + H2O = 2 ADP + 2 H(+)</text>
        <dbReference type="Rhea" id="RHEA:24252"/>
        <dbReference type="ChEBI" id="CHEBI:15377"/>
        <dbReference type="ChEBI" id="CHEBI:15378"/>
        <dbReference type="ChEBI" id="CHEBI:58141"/>
        <dbReference type="ChEBI" id="CHEBI:456216"/>
        <dbReference type="EC" id="3.6.1.41"/>
    </reaction>
</comment>
<dbReference type="PANTHER" id="PTHR35795">
    <property type="entry name" value="SLR1885 PROTEIN"/>
    <property type="match status" value="1"/>
</dbReference>
<dbReference type="SMART" id="SM00471">
    <property type="entry name" value="HDc"/>
    <property type="match status" value="1"/>
</dbReference>
<keyword evidence="4 8" id="KW-0378">Hydrolase</keyword>
<dbReference type="Gene3D" id="1.10.3210.10">
    <property type="entry name" value="Hypothetical protein af1432"/>
    <property type="match status" value="1"/>
</dbReference>
<dbReference type="PROSITE" id="PS51831">
    <property type="entry name" value="HD"/>
    <property type="match status" value="1"/>
</dbReference>
<dbReference type="EMBL" id="CP129113">
    <property type="protein sequence ID" value="WLV23624.1"/>
    <property type="molecule type" value="Genomic_DNA"/>
</dbReference>
<dbReference type="InterPro" id="IPR051094">
    <property type="entry name" value="Diverse_Catalytic_Enzymes"/>
</dbReference>
<gene>
    <name evidence="8" type="primary">yqeK</name>
    <name evidence="8" type="ORF">QR721_08170</name>
</gene>
<dbReference type="Proteomes" id="UP001180087">
    <property type="component" value="Chromosome"/>
</dbReference>
<dbReference type="NCBIfam" id="TIGR00488">
    <property type="entry name" value="bis(5'-nucleosyl)-tetraphosphatase (symmetrical) YqeK"/>
    <property type="match status" value="1"/>
</dbReference>
<dbReference type="InterPro" id="IPR006674">
    <property type="entry name" value="HD_domain"/>
</dbReference>
<evidence type="ECO:0000256" key="2">
    <source>
        <dbReference type="ARBA" id="ARBA00022723"/>
    </source>
</evidence>
<evidence type="ECO:0000256" key="1">
    <source>
        <dbReference type="ARBA" id="ARBA00012506"/>
    </source>
</evidence>
<dbReference type="RefSeq" id="WP_348025818.1">
    <property type="nucleotide sequence ID" value="NZ_CP129113.1"/>
</dbReference>
<sequence length="190" mass="21854">MRVEQAKEIIKPLMTEKRFDHTLRVAETAVELASIFGENQARAELAALLHDYAKCMDLSLLKRWIETSNLPKDLLLHHHELWHGPVGALMIRQNHGINDTEILNAVHYHTTGRPHMSRLEMIIFLADYIEPGRNFPGLEEVREVAREDLVKGCWLASGRTIRYLMDKQSAIYPESFQAYNDLTLKIHGGM</sequence>
<evidence type="ECO:0000313" key="8">
    <source>
        <dbReference type="EMBL" id="WLV23624.1"/>
    </source>
</evidence>
<accession>A0ABY9KRU3</accession>
<organism evidence="8 9">
    <name type="scientific">Aciduricibacillus chroicocephali</name>
    <dbReference type="NCBI Taxonomy" id="3054939"/>
    <lineage>
        <taxon>Bacteria</taxon>
        <taxon>Bacillati</taxon>
        <taxon>Bacillota</taxon>
        <taxon>Bacilli</taxon>
        <taxon>Bacillales</taxon>
        <taxon>Bacillaceae</taxon>
        <taxon>Aciduricibacillus</taxon>
    </lineage>
</organism>
<name>A0ABY9KRU3_9BACI</name>
<proteinExistence type="predicted"/>
<feature type="domain" description="HD" evidence="7">
    <location>
        <begin position="18"/>
        <end position="132"/>
    </location>
</feature>
<dbReference type="GO" id="GO:0008803">
    <property type="term" value="F:bis(5'-nucleosyl)-tetraphosphatase (symmetrical) activity"/>
    <property type="evidence" value="ECO:0007669"/>
    <property type="project" value="UniProtKB-EC"/>
</dbReference>